<dbReference type="PROSITE" id="PS00078">
    <property type="entry name" value="COX2"/>
    <property type="match status" value="1"/>
</dbReference>
<dbReference type="PROSITE" id="PS50857">
    <property type="entry name" value="COX2_CUA"/>
    <property type="match status" value="1"/>
</dbReference>
<dbReference type="EMBL" id="BATB01000117">
    <property type="protein sequence ID" value="GAD57630.1"/>
    <property type="molecule type" value="Genomic_DNA"/>
</dbReference>
<evidence type="ECO:0000256" key="2">
    <source>
        <dbReference type="ARBA" id="ARBA00007866"/>
    </source>
</evidence>
<keyword evidence="4" id="KW-0813">Transport</keyword>
<dbReference type="Pfam" id="PF00116">
    <property type="entry name" value="COX2"/>
    <property type="match status" value="1"/>
</dbReference>
<evidence type="ECO:0000256" key="11">
    <source>
        <dbReference type="ARBA" id="ARBA00023136"/>
    </source>
</evidence>
<protein>
    <recommendedName>
        <fullName evidence="3">cytochrome-c oxidase</fullName>
        <ecNumber evidence="3">7.1.1.9</ecNumber>
    </recommendedName>
</protein>
<dbReference type="SUPFAM" id="SSF49503">
    <property type="entry name" value="Cupredoxins"/>
    <property type="match status" value="1"/>
</dbReference>
<accession>U2Z845</accession>
<evidence type="ECO:0000313" key="15">
    <source>
        <dbReference type="EMBL" id="GAD57630.1"/>
    </source>
</evidence>
<dbReference type="Gene3D" id="2.60.40.420">
    <property type="entry name" value="Cupredoxins - blue copper proteins"/>
    <property type="match status" value="1"/>
</dbReference>
<dbReference type="PRINTS" id="PR01166">
    <property type="entry name" value="CYCOXIDASEII"/>
</dbReference>
<keyword evidence="9 13" id="KW-1133">Transmembrane helix</keyword>
<evidence type="ECO:0000256" key="13">
    <source>
        <dbReference type="SAM" id="Phobius"/>
    </source>
</evidence>
<evidence type="ECO:0000256" key="3">
    <source>
        <dbReference type="ARBA" id="ARBA00012949"/>
    </source>
</evidence>
<feature type="transmembrane region" description="Helical" evidence="13">
    <location>
        <begin position="12"/>
        <end position="34"/>
    </location>
</feature>
<evidence type="ECO:0000256" key="6">
    <source>
        <dbReference type="ARBA" id="ARBA00022723"/>
    </source>
</evidence>
<dbReference type="eggNOG" id="COG1622">
    <property type="taxonomic scope" value="Bacteria"/>
</dbReference>
<dbReference type="InterPro" id="IPR002429">
    <property type="entry name" value="CcO_II-like_C"/>
</dbReference>
<comment type="caution">
    <text evidence="15">The sequence shown here is derived from an EMBL/GenBank/DDBJ whole genome shotgun (WGS) entry which is preliminary data.</text>
</comment>
<keyword evidence="8" id="KW-0249">Electron transport</keyword>
<evidence type="ECO:0000256" key="1">
    <source>
        <dbReference type="ARBA" id="ARBA00004141"/>
    </source>
</evidence>
<evidence type="ECO:0000256" key="8">
    <source>
        <dbReference type="ARBA" id="ARBA00022982"/>
    </source>
</evidence>
<evidence type="ECO:0000256" key="12">
    <source>
        <dbReference type="ARBA" id="ARBA00047816"/>
    </source>
</evidence>
<keyword evidence="10" id="KW-0186">Copper</keyword>
<keyword evidence="5 13" id="KW-0812">Transmembrane</keyword>
<reference evidence="15" key="1">
    <citation type="journal article" date="2013" name="Genome Announc.">
        <title>Draft Genome Sequence of Loktanella cinnabarina LL-001T, Isolated from Deep-Sea Floor Sediment.</title>
        <authorList>
            <person name="Nishi S."/>
            <person name="Tsubouchi T."/>
            <person name="Takaki Y."/>
            <person name="Koyanagi R."/>
            <person name="Satoh N."/>
            <person name="Maruyama T."/>
            <person name="Hatada Y."/>
        </authorList>
    </citation>
    <scope>NUCLEOTIDE SEQUENCE [LARGE SCALE GENOMIC DNA]</scope>
    <source>
        <strain evidence="15">LL-001</strain>
    </source>
</reference>
<name>U2Z845_9RHOB</name>
<dbReference type="GO" id="GO:0016020">
    <property type="term" value="C:membrane"/>
    <property type="evidence" value="ECO:0007669"/>
    <property type="project" value="UniProtKB-SubCell"/>
</dbReference>
<keyword evidence="16" id="KW-1185">Reference proteome</keyword>
<keyword evidence="6" id="KW-0479">Metal-binding</keyword>
<dbReference type="PANTHER" id="PTHR22888:SF9">
    <property type="entry name" value="CYTOCHROME C OXIDASE SUBUNIT 2"/>
    <property type="match status" value="1"/>
</dbReference>
<dbReference type="InterPro" id="IPR008972">
    <property type="entry name" value="Cupredoxin"/>
</dbReference>
<dbReference type="SUPFAM" id="SSF81464">
    <property type="entry name" value="Cytochrome c oxidase subunit II-like, transmembrane region"/>
    <property type="match status" value="1"/>
</dbReference>
<evidence type="ECO:0000256" key="5">
    <source>
        <dbReference type="ARBA" id="ARBA00022692"/>
    </source>
</evidence>
<dbReference type="GO" id="GO:0042773">
    <property type="term" value="P:ATP synthesis coupled electron transport"/>
    <property type="evidence" value="ECO:0007669"/>
    <property type="project" value="TreeGrafter"/>
</dbReference>
<dbReference type="CDD" id="cd13919">
    <property type="entry name" value="CuRO_HCO_II_like_5"/>
    <property type="match status" value="1"/>
</dbReference>
<proteinExistence type="inferred from homology"/>
<comment type="similarity">
    <text evidence="2">Belongs to the cytochrome c oxidase subunit 2 family.</text>
</comment>
<dbReference type="PANTHER" id="PTHR22888">
    <property type="entry name" value="CYTOCHROME C OXIDASE, SUBUNIT II"/>
    <property type="match status" value="1"/>
</dbReference>
<keyword evidence="7" id="KW-1278">Translocase</keyword>
<organism evidence="15 16">
    <name type="scientific">Limimaricola cinnabarinus LL-001</name>
    <dbReference type="NCBI Taxonomy" id="1337093"/>
    <lineage>
        <taxon>Bacteria</taxon>
        <taxon>Pseudomonadati</taxon>
        <taxon>Pseudomonadota</taxon>
        <taxon>Alphaproteobacteria</taxon>
        <taxon>Rhodobacterales</taxon>
        <taxon>Paracoccaceae</taxon>
        <taxon>Limimaricola</taxon>
    </lineage>
</organism>
<dbReference type="EC" id="7.1.1.9" evidence="3"/>
<dbReference type="Gene3D" id="1.10.287.90">
    <property type="match status" value="1"/>
</dbReference>
<evidence type="ECO:0000256" key="9">
    <source>
        <dbReference type="ARBA" id="ARBA00022989"/>
    </source>
</evidence>
<dbReference type="Proteomes" id="UP000016566">
    <property type="component" value="Unassembled WGS sequence"/>
</dbReference>
<dbReference type="InterPro" id="IPR036257">
    <property type="entry name" value="Cyt_c_oxidase_su2_TM_sf"/>
</dbReference>
<dbReference type="InterPro" id="IPR045187">
    <property type="entry name" value="CcO_II"/>
</dbReference>
<gene>
    <name evidence="15" type="ORF">MBELCI_3682</name>
</gene>
<keyword evidence="11 13" id="KW-0472">Membrane</keyword>
<dbReference type="GO" id="GO:0004129">
    <property type="term" value="F:cytochrome-c oxidase activity"/>
    <property type="evidence" value="ECO:0007669"/>
    <property type="project" value="UniProtKB-EC"/>
</dbReference>
<dbReference type="AlphaFoldDB" id="U2Z845"/>
<comment type="subcellular location">
    <subcellularLocation>
        <location evidence="1">Membrane</location>
        <topology evidence="1">Multi-pass membrane protein</topology>
    </subcellularLocation>
</comment>
<feature type="transmembrane region" description="Helical" evidence="13">
    <location>
        <begin position="96"/>
        <end position="117"/>
    </location>
</feature>
<feature type="transmembrane region" description="Helical" evidence="13">
    <location>
        <begin position="54"/>
        <end position="75"/>
    </location>
</feature>
<evidence type="ECO:0000256" key="7">
    <source>
        <dbReference type="ARBA" id="ARBA00022967"/>
    </source>
</evidence>
<evidence type="ECO:0000313" key="16">
    <source>
        <dbReference type="Proteomes" id="UP000016566"/>
    </source>
</evidence>
<dbReference type="STRING" id="1337093.MBELCI_3682"/>
<evidence type="ECO:0000259" key="14">
    <source>
        <dbReference type="PROSITE" id="PS50857"/>
    </source>
</evidence>
<feature type="domain" description="Cytochrome oxidase subunit II copper A binding" evidence="14">
    <location>
        <begin position="125"/>
        <end position="267"/>
    </location>
</feature>
<evidence type="ECO:0000256" key="4">
    <source>
        <dbReference type="ARBA" id="ARBA00022448"/>
    </source>
</evidence>
<sequence length="291" mass="32365">MRVSSPVARAGIAMIVAASLVLIVLFSVGFHLLSPWWWTPIASNWGYIDTTLVVTFWITGAVFVAVVLFMAWCVFRYRHKPGRVAHYEPESRRLEIWLTGLTALGVAAMLAPGLVVWKQFITVPDEATEIEVVAQQWFWSYRLPGVDGRLGSSGVEWIDFENPLGINPHDRFGADDVVIDAGDLHLPLGQPVKVNLRSIDVLHDFYVPEFRAKMDMVPGMVTYFWFTPTRTGEFEVLCAELCGTGHGIMRGYVLIDEEAEYEAWLGEQFTFAGLPASQGIQVAKTAGGSDP</sequence>
<evidence type="ECO:0000256" key="10">
    <source>
        <dbReference type="ARBA" id="ARBA00023008"/>
    </source>
</evidence>
<dbReference type="InterPro" id="IPR001505">
    <property type="entry name" value="Copper_CuA"/>
</dbReference>
<dbReference type="GO" id="GO:0005507">
    <property type="term" value="F:copper ion binding"/>
    <property type="evidence" value="ECO:0007669"/>
    <property type="project" value="InterPro"/>
</dbReference>
<comment type="catalytic activity">
    <reaction evidence="12">
        <text>4 Fe(II)-[cytochrome c] + O2 + 8 H(+)(in) = 4 Fe(III)-[cytochrome c] + 2 H2O + 4 H(+)(out)</text>
        <dbReference type="Rhea" id="RHEA:11436"/>
        <dbReference type="Rhea" id="RHEA-COMP:10350"/>
        <dbReference type="Rhea" id="RHEA-COMP:14399"/>
        <dbReference type="ChEBI" id="CHEBI:15377"/>
        <dbReference type="ChEBI" id="CHEBI:15378"/>
        <dbReference type="ChEBI" id="CHEBI:15379"/>
        <dbReference type="ChEBI" id="CHEBI:29033"/>
        <dbReference type="ChEBI" id="CHEBI:29034"/>
        <dbReference type="EC" id="7.1.1.9"/>
    </reaction>
</comment>